<dbReference type="Gene3D" id="1.10.533.20">
    <property type="match status" value="1"/>
</dbReference>
<dbReference type="GO" id="GO:0005524">
    <property type="term" value="F:ATP binding"/>
    <property type="evidence" value="ECO:0007669"/>
    <property type="project" value="UniProtKB-KW"/>
</dbReference>
<dbReference type="InterPro" id="IPR007111">
    <property type="entry name" value="NACHT_NTPase"/>
</dbReference>
<dbReference type="Proteomes" id="UP001044222">
    <property type="component" value="Unassembled WGS sequence"/>
</dbReference>
<dbReference type="InterPro" id="IPR027417">
    <property type="entry name" value="P-loop_NTPase"/>
</dbReference>
<evidence type="ECO:0000313" key="6">
    <source>
        <dbReference type="EMBL" id="KAG5848511.1"/>
    </source>
</evidence>
<accession>A0A9D3MI91</accession>
<dbReference type="Pfam" id="PF17776">
    <property type="entry name" value="NLRC4_HD2"/>
    <property type="match status" value="1"/>
</dbReference>
<dbReference type="SUPFAM" id="SSF52047">
    <property type="entry name" value="RNI-like"/>
    <property type="match status" value="4"/>
</dbReference>
<gene>
    <name evidence="6" type="ORF">ANANG_G00099210</name>
</gene>
<keyword evidence="1" id="KW-0433">Leucine-rich repeat</keyword>
<name>A0A9D3MI91_ANGAN</name>
<keyword evidence="2" id="KW-0677">Repeat</keyword>
<organism evidence="6 7">
    <name type="scientific">Anguilla anguilla</name>
    <name type="common">European freshwater eel</name>
    <name type="synonym">Muraena anguilla</name>
    <dbReference type="NCBI Taxonomy" id="7936"/>
    <lineage>
        <taxon>Eukaryota</taxon>
        <taxon>Metazoa</taxon>
        <taxon>Chordata</taxon>
        <taxon>Craniata</taxon>
        <taxon>Vertebrata</taxon>
        <taxon>Euteleostomi</taxon>
        <taxon>Actinopterygii</taxon>
        <taxon>Neopterygii</taxon>
        <taxon>Teleostei</taxon>
        <taxon>Anguilliformes</taxon>
        <taxon>Anguillidae</taxon>
        <taxon>Anguilla</taxon>
    </lineage>
</organism>
<evidence type="ECO:0000256" key="3">
    <source>
        <dbReference type="ARBA" id="ARBA00022741"/>
    </source>
</evidence>
<dbReference type="GO" id="GO:0045944">
    <property type="term" value="P:positive regulation of transcription by RNA polymerase II"/>
    <property type="evidence" value="ECO:0007669"/>
    <property type="project" value="TreeGrafter"/>
</dbReference>
<dbReference type="InterPro" id="IPR006553">
    <property type="entry name" value="Leu-rich_rpt_Cys-con_subtyp"/>
</dbReference>
<dbReference type="Gene3D" id="3.80.10.10">
    <property type="entry name" value="Ribonuclease Inhibitor"/>
    <property type="match status" value="6"/>
</dbReference>
<dbReference type="PROSITE" id="PS50837">
    <property type="entry name" value="NACHT"/>
    <property type="match status" value="1"/>
</dbReference>
<keyword evidence="4" id="KW-0067">ATP-binding</keyword>
<proteinExistence type="predicted"/>
<dbReference type="PANTHER" id="PTHR47189">
    <property type="entry name" value="MHC CLASS II TRANSACTIVATOR"/>
    <property type="match status" value="1"/>
</dbReference>
<keyword evidence="3" id="KW-0547">Nucleotide-binding</keyword>
<keyword evidence="7" id="KW-1185">Reference proteome</keyword>
<evidence type="ECO:0000256" key="1">
    <source>
        <dbReference type="ARBA" id="ARBA00022614"/>
    </source>
</evidence>
<dbReference type="PANTHER" id="PTHR47189:SF1">
    <property type="entry name" value="MHC CLASS II TRANSACTIVATOR"/>
    <property type="match status" value="1"/>
</dbReference>
<dbReference type="InterPro" id="IPR001611">
    <property type="entry name" value="Leu-rich_rpt"/>
</dbReference>
<evidence type="ECO:0000256" key="4">
    <source>
        <dbReference type="ARBA" id="ARBA00022840"/>
    </source>
</evidence>
<feature type="domain" description="NACHT" evidence="5">
    <location>
        <begin position="211"/>
        <end position="358"/>
    </location>
</feature>
<dbReference type="Pfam" id="PF13516">
    <property type="entry name" value="LRR_6"/>
    <property type="match status" value="6"/>
</dbReference>
<dbReference type="GO" id="GO:0045345">
    <property type="term" value="P:positive regulation of MHC class I biosynthetic process"/>
    <property type="evidence" value="ECO:0007669"/>
    <property type="project" value="TreeGrafter"/>
</dbReference>
<dbReference type="Pfam" id="PF05729">
    <property type="entry name" value="NACHT"/>
    <property type="match status" value="1"/>
</dbReference>
<dbReference type="EMBL" id="JAFIRN010000005">
    <property type="protein sequence ID" value="KAG5848511.1"/>
    <property type="molecule type" value="Genomic_DNA"/>
</dbReference>
<dbReference type="SMART" id="SM00368">
    <property type="entry name" value="LRR_RI"/>
    <property type="match status" value="18"/>
</dbReference>
<evidence type="ECO:0000313" key="7">
    <source>
        <dbReference type="Proteomes" id="UP001044222"/>
    </source>
</evidence>
<dbReference type="SMART" id="SM00367">
    <property type="entry name" value="LRR_CC"/>
    <property type="match status" value="9"/>
</dbReference>
<dbReference type="InterPro" id="IPR041267">
    <property type="entry name" value="NLRP_HD2"/>
</dbReference>
<comment type="caution">
    <text evidence="6">The sequence shown here is derived from an EMBL/GenBank/DDBJ whole genome shotgun (WGS) entry which is preliminary data.</text>
</comment>
<dbReference type="GO" id="GO:0045348">
    <property type="term" value="P:positive regulation of MHC class II biosynthetic process"/>
    <property type="evidence" value="ECO:0007669"/>
    <property type="project" value="TreeGrafter"/>
</dbReference>
<reference evidence="6" key="1">
    <citation type="submission" date="2021-01" db="EMBL/GenBank/DDBJ databases">
        <title>A chromosome-scale assembly of European eel, Anguilla anguilla.</title>
        <authorList>
            <person name="Henkel C."/>
            <person name="Jong-Raadsen S.A."/>
            <person name="Dufour S."/>
            <person name="Weltzien F.-A."/>
            <person name="Palstra A.P."/>
            <person name="Pelster B."/>
            <person name="Spaink H.P."/>
            <person name="Van Den Thillart G.E."/>
            <person name="Jansen H."/>
            <person name="Zahm M."/>
            <person name="Klopp C."/>
            <person name="Cedric C."/>
            <person name="Louis A."/>
            <person name="Berthelot C."/>
            <person name="Parey E."/>
            <person name="Roest Crollius H."/>
            <person name="Montfort J."/>
            <person name="Robinson-Rechavi M."/>
            <person name="Bucao C."/>
            <person name="Bouchez O."/>
            <person name="Gislard M."/>
            <person name="Lluch J."/>
            <person name="Milhes M."/>
            <person name="Lampietro C."/>
            <person name="Lopez Roques C."/>
            <person name="Donnadieu C."/>
            <person name="Braasch I."/>
            <person name="Desvignes T."/>
            <person name="Postlethwait J."/>
            <person name="Bobe J."/>
            <person name="Guiguen Y."/>
            <person name="Dirks R."/>
        </authorList>
    </citation>
    <scope>NUCLEOTIDE SEQUENCE</scope>
    <source>
        <strain evidence="6">Tag_6206</strain>
        <tissue evidence="6">Liver</tissue>
    </source>
</reference>
<dbReference type="Gene3D" id="3.40.50.300">
    <property type="entry name" value="P-loop containing nucleotide triphosphate hydrolases"/>
    <property type="match status" value="1"/>
</dbReference>
<protein>
    <recommendedName>
        <fullName evidence="5">NACHT domain-containing protein</fullName>
    </recommendedName>
</protein>
<evidence type="ECO:0000259" key="5">
    <source>
        <dbReference type="PROSITE" id="PS50837"/>
    </source>
</evidence>
<dbReference type="InterPro" id="IPR032675">
    <property type="entry name" value="LRR_dom_sf"/>
</dbReference>
<evidence type="ECO:0000256" key="2">
    <source>
        <dbReference type="ARBA" id="ARBA00022737"/>
    </source>
</evidence>
<dbReference type="SUPFAM" id="SSF52540">
    <property type="entry name" value="P-loop containing nucleoside triphosphate hydrolases"/>
    <property type="match status" value="1"/>
</dbReference>
<sequence>MEEVAEEADVLTVVAEVRSRLVEVLYRNPDPGLESLLQLAGPAASERLRRVTDRRERISLLVDHFRSTRPECARFVHIASMQCELPLDLESRLLSAAGCHANEETPDHADPERIIDQPDEHVPQHPGKRLRRDYVESYSTAVKTTLLQKYERVTKGVAREVRLDRARVILQHRTTSRQRERLKSLSLDSEDSSTEDVVTVQSLLSSLSKSPLTVLLGPAGSGKTVLMHCVGQQWARGELPDFHLLFLLEFRQLNLVTRKLTLIELLFHFFPWSDDTCSHTHREEEEEARKAVLAYMQANPEKVCVIFDGYDEFRSKFTRWKSDASWDPWRTLLVLELFSGLCGGRILRGCSVLVTCRPRNTVDLPERAMEGELLGFDRQQVKEYAEQYFQGKGHKEDSVRHLLASRHILTMCYVPALCHLCCVCLDHHFSQGPHSTTQLPATVTQVYLQILTAFLSKVSGGRPEDEATPPIQRDQAELKEVCQLAMEGLDGSRIVFSTNSVSPHLLEFATRAGFLSQFQLTHDDGSQGVGCAFSHLAMQEFLGALHLMTSQGVEEPQLRSKLNLKSRWTARTDAKTVFTDTLHLFVCGLAAPACAPSLVQLMGGGDGAKGRVEKRRSAVLRILQGFAGNPHLTGPKLLELCCCALETQDVPLARAVAARPGFELRNIRLAPPDMDALAFVVSAAAAPVGLDFAGCSMETECLQALPSCPSIDYLIFRSRKYGDAFAEVLSGILPGLPALRKLELICGRLTEVGAAKLATALESCPEITELNLSDNHLRDDGLRKVADKFPKLTSLRSVSLGKNSCSLDGILTLLEKMAAYPTIQAIHTDGQKDFSEVKVLFSQRSKSLSAQADHCGSTPTGRTVRLLNCGFTAEKMNQLCQVLIKCPGMSAIDLSGSTVSLDGLEILTRTLAVRPDVSEMDVRLQEPTKISVLYSPETQRHTPGTVTVQKTEKRLRLVSCGLRPPDLTRLCEALRECTALTLLDVSGNALGDKGLKTLVDFIPQLSVIQEINVSENAVTMEGVLFLAGTLCTCITLQKVEVSHGGKKCLVMKFRSSVRRQSGERPDVPHPQQNGIHLSKKFSLTHSEVQPSRIDRLCGKLSHCPEQLELNFSHSSLSDVSIEKLLQRLPHMATLQLLQLNHVQMSTEGALLLVRSLIDCQRVKAVELRSQGEACIKFQQIKAEEVACKLTQYQLTCGNVEKLSGILQQCPRISDLDLSGSLLRDEGVRCFVEFLPKLQISNSVKLNDNRLTQTGALCLANSITVCKRVMAVEVSLGLEMKSLIRFIQDNDSGKALSLRECCFGTAHLQKLADILQNCPHLHRLELCCNTLPNEGFQILQRALSGLPSLQLLGIRKNGLSAQVIKELLKELGSLTNHLEIRIEEPWIKEEAAVQLVSSCLDLNSSITKIRVYKTTVSITLEKEDTMTTPLPSRDDSMKATSTLSPVKSIGLVDCDLQGHHLQFLQAISQNCPVLQELDLSQNSMSREGAEFLSATLPSLPDLRRLRLGSKQTSEDGVEILTQGLSHCHSIESLSLAHHVINDRGAATLSRMLPRLQNLRAIDLSYCSVLTTVGSHDLLRGLRLCAALEDISLDSVQLDAEGISLLAAGLQHMASVRRLILNKIAMTTGSSEQGGEAIMVLLRSLEGFHRMEEIELDEIWMGDHGVQELVRHLRTWLRLRRISLSKNFVSDTGGELLVETLGHCTTLEEIILSRNSLGVLSAAKLGQVLPVLPQLRVLDLSENHFGAEGAVKLSESLVQMKSLQKLKLISIGTQELTGLAASLRHCVCAEEVSLAWNGCDDSVALKLAEVLPQCQKLKCLDLECNKISLAGAEELAKSLRSCPSVEVIRLWKNHIGSEAAERLGTKEPRLNFSST</sequence>